<feature type="domain" description="PTS EIIA type-1" evidence="13">
    <location>
        <begin position="505"/>
        <end position="609"/>
    </location>
</feature>
<dbReference type="InterPro" id="IPR003352">
    <property type="entry name" value="PTS_EIIC"/>
</dbReference>
<feature type="transmembrane region" description="Helical" evidence="12">
    <location>
        <begin position="288"/>
        <end position="307"/>
    </location>
</feature>
<name>A0ABV5HJR8_9VIBR</name>
<evidence type="ECO:0000313" key="16">
    <source>
        <dbReference type="EMBL" id="MFB9133821.1"/>
    </source>
</evidence>
<evidence type="ECO:0000256" key="12">
    <source>
        <dbReference type="SAM" id="Phobius"/>
    </source>
</evidence>
<feature type="transmembrane region" description="Helical" evidence="12">
    <location>
        <begin position="383"/>
        <end position="406"/>
    </location>
</feature>
<reference evidence="16 17" key="1">
    <citation type="submission" date="2024-09" db="EMBL/GenBank/DDBJ databases">
        <authorList>
            <person name="Sun Q."/>
            <person name="Mori K."/>
        </authorList>
    </citation>
    <scope>NUCLEOTIDE SEQUENCE [LARGE SCALE GENOMIC DNA]</scope>
    <source>
        <strain evidence="16 17">CECT 8064</strain>
    </source>
</reference>
<dbReference type="EMBL" id="JBHMEP010000001">
    <property type="protein sequence ID" value="MFB9133821.1"/>
    <property type="molecule type" value="Genomic_DNA"/>
</dbReference>
<dbReference type="InterPro" id="IPR011297">
    <property type="entry name" value="PTS_IIABC_b_glu"/>
</dbReference>
<keyword evidence="4" id="KW-0762">Sugar transport</keyword>
<dbReference type="InterPro" id="IPR036878">
    <property type="entry name" value="Glu_permease_IIB"/>
</dbReference>
<evidence type="ECO:0000259" key="15">
    <source>
        <dbReference type="PROSITE" id="PS51103"/>
    </source>
</evidence>
<dbReference type="PROSITE" id="PS51093">
    <property type="entry name" value="PTS_EIIA_TYPE_1"/>
    <property type="match status" value="1"/>
</dbReference>
<dbReference type="NCBIfam" id="TIGR01995">
    <property type="entry name" value="PTS-II-ABC-beta"/>
    <property type="match status" value="1"/>
</dbReference>
<organism evidence="16 17">
    <name type="scientific">Vibrio olivae</name>
    <dbReference type="NCBI Taxonomy" id="1243002"/>
    <lineage>
        <taxon>Bacteria</taxon>
        <taxon>Pseudomonadati</taxon>
        <taxon>Pseudomonadota</taxon>
        <taxon>Gammaproteobacteria</taxon>
        <taxon>Vibrionales</taxon>
        <taxon>Vibrionaceae</taxon>
        <taxon>Vibrio</taxon>
    </lineage>
</organism>
<dbReference type="Pfam" id="PF02378">
    <property type="entry name" value="PTS_EIIC"/>
    <property type="match status" value="1"/>
</dbReference>
<evidence type="ECO:0000259" key="14">
    <source>
        <dbReference type="PROSITE" id="PS51098"/>
    </source>
</evidence>
<dbReference type="EC" id="2.7.1.-" evidence="16"/>
<feature type="transmembrane region" description="Helical" evidence="12">
    <location>
        <begin position="327"/>
        <end position="345"/>
    </location>
</feature>
<proteinExistence type="predicted"/>
<dbReference type="SUPFAM" id="SSF55604">
    <property type="entry name" value="Glucose permease domain IIB"/>
    <property type="match status" value="1"/>
</dbReference>
<dbReference type="PANTHER" id="PTHR30175:SF1">
    <property type="entry name" value="PTS SYSTEM ARBUTIN-, CELLOBIOSE-, AND SALICIN-SPECIFIC EIIBC COMPONENT-RELATED"/>
    <property type="match status" value="1"/>
</dbReference>
<dbReference type="PROSITE" id="PS00371">
    <property type="entry name" value="PTS_EIIA_TYPE_1_HIS"/>
    <property type="match status" value="1"/>
</dbReference>
<dbReference type="InterPro" id="IPR011055">
    <property type="entry name" value="Dup_hybrid_motif"/>
</dbReference>
<evidence type="ECO:0000256" key="2">
    <source>
        <dbReference type="ARBA" id="ARBA00022448"/>
    </source>
</evidence>
<dbReference type="InterPro" id="IPR001127">
    <property type="entry name" value="PTS_EIIA_1_perm"/>
</dbReference>
<gene>
    <name evidence="16" type="ORF">ACFFUV_02425</name>
</gene>
<evidence type="ECO:0000259" key="13">
    <source>
        <dbReference type="PROSITE" id="PS51093"/>
    </source>
</evidence>
<evidence type="ECO:0000313" key="17">
    <source>
        <dbReference type="Proteomes" id="UP001589645"/>
    </source>
</evidence>
<evidence type="ECO:0000256" key="9">
    <source>
        <dbReference type="ARBA" id="ARBA00022989"/>
    </source>
</evidence>
<dbReference type="NCBIfam" id="TIGR00830">
    <property type="entry name" value="PTBA"/>
    <property type="match status" value="1"/>
</dbReference>
<comment type="subcellular location">
    <subcellularLocation>
        <location evidence="1">Cell membrane</location>
        <topology evidence="1">Multi-pass membrane protein</topology>
    </subcellularLocation>
</comment>
<keyword evidence="10 12" id="KW-0472">Membrane</keyword>
<evidence type="ECO:0000256" key="6">
    <source>
        <dbReference type="ARBA" id="ARBA00022683"/>
    </source>
</evidence>
<protein>
    <submittedName>
        <fullName evidence="16">Beta-glucoside-specific PTS transporter subunit IIABC</fullName>
        <ecNumber evidence="16">2.7.1.-</ecNumber>
    </submittedName>
</protein>
<keyword evidence="3" id="KW-1003">Cell membrane</keyword>
<dbReference type="PROSITE" id="PS51103">
    <property type="entry name" value="PTS_EIIC_TYPE_1"/>
    <property type="match status" value="1"/>
</dbReference>
<evidence type="ECO:0000256" key="8">
    <source>
        <dbReference type="ARBA" id="ARBA00022777"/>
    </source>
</evidence>
<accession>A0ABV5HJR8</accession>
<feature type="transmembrane region" description="Helical" evidence="12">
    <location>
        <begin position="237"/>
        <end position="256"/>
    </location>
</feature>
<dbReference type="Pfam" id="PF00367">
    <property type="entry name" value="PTS_EIIB"/>
    <property type="match status" value="1"/>
</dbReference>
<dbReference type="Gene3D" id="3.30.1360.60">
    <property type="entry name" value="Glucose permease domain IIB"/>
    <property type="match status" value="1"/>
</dbReference>
<evidence type="ECO:0000256" key="1">
    <source>
        <dbReference type="ARBA" id="ARBA00004651"/>
    </source>
</evidence>
<dbReference type="Gene3D" id="2.70.70.10">
    <property type="entry name" value="Glucose Permease (Domain IIA)"/>
    <property type="match status" value="1"/>
</dbReference>
<dbReference type="InterPro" id="IPR001996">
    <property type="entry name" value="PTS_IIB_1"/>
</dbReference>
<evidence type="ECO:0000256" key="7">
    <source>
        <dbReference type="ARBA" id="ARBA00022692"/>
    </source>
</evidence>
<sequence length="636" mass="67819">MTKVRDYSQLAADILSEVGGQENIISFTRCATRLRLVLKQTPEQAPEKIKSMPGVITVVQSGGQFQVVIGTHVADVYEAMGNLVDQCLLDNQDNKVRVIDAVIGSMSAIFAPIIFVLAAAGILQGLLIVAKHFAPTITDSGTFAVLNFMSWTPFVFLPVFIAMTSAKHFRCNPFIAVMCSCALINPSWAQIAAQIADGDIVTFLGIPLAKTVYTASVLPPIFMVWGLSHVERWSKNIIPDVVSELFTPLVCLVIMVPLTLIVIGPVTSGAATAIAGGYNWLFDTFPPLAAALVGGIWQVIVIFGVHWGITPVVISNFDTYGYDSFQAFQTVAVVAQMAAAFAVGIKSRNKRYKTTCYSAGVTGIFGITEPALYGVTLRLKKPFICGCIGGAVGAVVVSLFGSYYYAYAGLPGLLTIVNAISAENPMSFIGEVAGVITTIVVTTALVFTVGFDDPIDEEQAELEAAKRSDTETLVATPTSIASNSTALTLLAPTQGEIIPLSDVNDESFALKLLGDGIAIRPSEGLVKAPCDAVVSSVIESQHAVGLTCANGVELLIHVGLDTVNLKGKHFKTLVKLDQAVTSGEPLIEFDKAAIEAEGYDLTTPFIILNSDEFSLELLEEPKDKSVQFGQPMMQIC</sequence>
<feature type="active site" description="Phosphocysteine intermediate; for EIIB activity" evidence="11">
    <location>
        <position position="30"/>
    </location>
</feature>
<keyword evidence="8" id="KW-0418">Kinase</keyword>
<evidence type="ECO:0000256" key="5">
    <source>
        <dbReference type="ARBA" id="ARBA00022679"/>
    </source>
</evidence>
<dbReference type="Pfam" id="PF00358">
    <property type="entry name" value="PTS_EIIA_1"/>
    <property type="match status" value="1"/>
</dbReference>
<dbReference type="PANTHER" id="PTHR30175">
    <property type="entry name" value="PHOSPHOTRANSFERASE SYSTEM TRANSPORT PROTEIN"/>
    <property type="match status" value="1"/>
</dbReference>
<dbReference type="InterPro" id="IPR013013">
    <property type="entry name" value="PTS_EIIC_1"/>
</dbReference>
<keyword evidence="6" id="KW-0598">Phosphotransferase system</keyword>
<dbReference type="CDD" id="cd00212">
    <property type="entry name" value="PTS_IIB_glc"/>
    <property type="match status" value="1"/>
</dbReference>
<evidence type="ECO:0000256" key="11">
    <source>
        <dbReference type="PROSITE-ProRule" id="PRU00421"/>
    </source>
</evidence>
<feature type="domain" description="PTS EIIB type-1" evidence="14">
    <location>
        <begin position="8"/>
        <end position="90"/>
    </location>
</feature>
<dbReference type="InterPro" id="IPR018113">
    <property type="entry name" value="PTrfase_EIIB_Cys"/>
</dbReference>
<feature type="domain" description="PTS EIIC type-1" evidence="15">
    <location>
        <begin position="104"/>
        <end position="461"/>
    </location>
</feature>
<feature type="transmembrane region" description="Helical" evidence="12">
    <location>
        <begin position="426"/>
        <end position="451"/>
    </location>
</feature>
<dbReference type="Proteomes" id="UP001589645">
    <property type="component" value="Unassembled WGS sequence"/>
</dbReference>
<keyword evidence="9 12" id="KW-1133">Transmembrane helix</keyword>
<dbReference type="GO" id="GO:0016740">
    <property type="term" value="F:transferase activity"/>
    <property type="evidence" value="ECO:0007669"/>
    <property type="project" value="UniProtKB-KW"/>
</dbReference>
<keyword evidence="5 16" id="KW-0808">Transferase</keyword>
<dbReference type="RefSeq" id="WP_390189410.1">
    <property type="nucleotide sequence ID" value="NZ_JBHMEP010000001.1"/>
</dbReference>
<evidence type="ECO:0000256" key="10">
    <source>
        <dbReference type="ARBA" id="ARBA00023136"/>
    </source>
</evidence>
<comment type="caution">
    <text evidence="16">The sequence shown here is derived from an EMBL/GenBank/DDBJ whole genome shotgun (WGS) entry which is preliminary data.</text>
</comment>
<feature type="transmembrane region" description="Helical" evidence="12">
    <location>
        <begin position="143"/>
        <end position="162"/>
    </location>
</feature>
<dbReference type="SUPFAM" id="SSF51261">
    <property type="entry name" value="Duplicated hybrid motif"/>
    <property type="match status" value="1"/>
</dbReference>
<evidence type="ECO:0000256" key="3">
    <source>
        <dbReference type="ARBA" id="ARBA00022475"/>
    </source>
</evidence>
<keyword evidence="2" id="KW-0813">Transport</keyword>
<dbReference type="InterPro" id="IPR050558">
    <property type="entry name" value="PTS_Sugar-Specific_Components"/>
</dbReference>
<evidence type="ECO:0000256" key="4">
    <source>
        <dbReference type="ARBA" id="ARBA00022597"/>
    </source>
</evidence>
<dbReference type="PROSITE" id="PS01035">
    <property type="entry name" value="PTS_EIIB_TYPE_1_CYS"/>
    <property type="match status" value="1"/>
</dbReference>
<keyword evidence="7 12" id="KW-0812">Transmembrane</keyword>
<feature type="transmembrane region" description="Helical" evidence="12">
    <location>
        <begin position="202"/>
        <end position="225"/>
    </location>
</feature>
<feature type="transmembrane region" description="Helical" evidence="12">
    <location>
        <begin position="101"/>
        <end position="123"/>
    </location>
</feature>
<dbReference type="PROSITE" id="PS51098">
    <property type="entry name" value="PTS_EIIB_TYPE_1"/>
    <property type="match status" value="1"/>
</dbReference>
<keyword evidence="17" id="KW-1185">Reference proteome</keyword>